<gene>
    <name evidence="1" type="ORF">MA16_Dca008878</name>
</gene>
<keyword evidence="2" id="KW-1185">Reference proteome</keyword>
<dbReference type="EMBL" id="KZ503221">
    <property type="protein sequence ID" value="PKU67089.1"/>
    <property type="molecule type" value="Genomic_DNA"/>
</dbReference>
<reference evidence="1 2" key="1">
    <citation type="journal article" date="2016" name="Sci. Rep.">
        <title>The Dendrobium catenatum Lindl. genome sequence provides insights into polysaccharide synthase, floral development and adaptive evolution.</title>
        <authorList>
            <person name="Zhang G.Q."/>
            <person name="Xu Q."/>
            <person name="Bian C."/>
            <person name="Tsai W.C."/>
            <person name="Yeh C.M."/>
            <person name="Liu K.W."/>
            <person name="Yoshida K."/>
            <person name="Zhang L.S."/>
            <person name="Chang S.B."/>
            <person name="Chen F."/>
            <person name="Shi Y."/>
            <person name="Su Y.Y."/>
            <person name="Zhang Y.Q."/>
            <person name="Chen L.J."/>
            <person name="Yin Y."/>
            <person name="Lin M."/>
            <person name="Huang H."/>
            <person name="Deng H."/>
            <person name="Wang Z.W."/>
            <person name="Zhu S.L."/>
            <person name="Zhao X."/>
            <person name="Deng C."/>
            <person name="Niu S.C."/>
            <person name="Huang J."/>
            <person name="Wang M."/>
            <person name="Liu G.H."/>
            <person name="Yang H.J."/>
            <person name="Xiao X.J."/>
            <person name="Hsiao Y.Y."/>
            <person name="Wu W.L."/>
            <person name="Chen Y.Y."/>
            <person name="Mitsuda N."/>
            <person name="Ohme-Takagi M."/>
            <person name="Luo Y.B."/>
            <person name="Van de Peer Y."/>
            <person name="Liu Z.J."/>
        </authorList>
    </citation>
    <scope>NUCLEOTIDE SEQUENCE [LARGE SCALE GENOMIC DNA]</scope>
    <source>
        <tissue evidence="1">The whole plant</tissue>
    </source>
</reference>
<evidence type="ECO:0000313" key="2">
    <source>
        <dbReference type="Proteomes" id="UP000233837"/>
    </source>
</evidence>
<dbReference type="AlphaFoldDB" id="A0A2I0VUL6"/>
<evidence type="ECO:0000313" key="1">
    <source>
        <dbReference type="EMBL" id="PKU67089.1"/>
    </source>
</evidence>
<proteinExistence type="predicted"/>
<reference evidence="1 2" key="2">
    <citation type="journal article" date="2017" name="Nature">
        <title>The Apostasia genome and the evolution of orchids.</title>
        <authorList>
            <person name="Zhang G.Q."/>
            <person name="Liu K.W."/>
            <person name="Li Z."/>
            <person name="Lohaus R."/>
            <person name="Hsiao Y.Y."/>
            <person name="Niu S.C."/>
            <person name="Wang J.Y."/>
            <person name="Lin Y.C."/>
            <person name="Xu Q."/>
            <person name="Chen L.J."/>
            <person name="Yoshida K."/>
            <person name="Fujiwara S."/>
            <person name="Wang Z.W."/>
            <person name="Zhang Y.Q."/>
            <person name="Mitsuda N."/>
            <person name="Wang M."/>
            <person name="Liu G.H."/>
            <person name="Pecoraro L."/>
            <person name="Huang H.X."/>
            <person name="Xiao X.J."/>
            <person name="Lin M."/>
            <person name="Wu X.Y."/>
            <person name="Wu W.L."/>
            <person name="Chen Y.Y."/>
            <person name="Chang S.B."/>
            <person name="Sakamoto S."/>
            <person name="Ohme-Takagi M."/>
            <person name="Yagi M."/>
            <person name="Zeng S.J."/>
            <person name="Shen C.Y."/>
            <person name="Yeh C.M."/>
            <person name="Luo Y.B."/>
            <person name="Tsai W.C."/>
            <person name="Van de Peer Y."/>
            <person name="Liu Z.J."/>
        </authorList>
    </citation>
    <scope>NUCLEOTIDE SEQUENCE [LARGE SCALE GENOMIC DNA]</scope>
    <source>
        <tissue evidence="1">The whole plant</tissue>
    </source>
</reference>
<dbReference type="PANTHER" id="PTHR36779:SF1">
    <property type="entry name" value="OS04G0600400 PROTEIN"/>
    <property type="match status" value="1"/>
</dbReference>
<dbReference type="PANTHER" id="PTHR36779">
    <property type="entry name" value="OSJNBA0083N12.13 PROTEIN"/>
    <property type="match status" value="1"/>
</dbReference>
<name>A0A2I0VUL6_9ASPA</name>
<organism evidence="1 2">
    <name type="scientific">Dendrobium catenatum</name>
    <dbReference type="NCBI Taxonomy" id="906689"/>
    <lineage>
        <taxon>Eukaryota</taxon>
        <taxon>Viridiplantae</taxon>
        <taxon>Streptophyta</taxon>
        <taxon>Embryophyta</taxon>
        <taxon>Tracheophyta</taxon>
        <taxon>Spermatophyta</taxon>
        <taxon>Magnoliopsida</taxon>
        <taxon>Liliopsida</taxon>
        <taxon>Asparagales</taxon>
        <taxon>Orchidaceae</taxon>
        <taxon>Epidendroideae</taxon>
        <taxon>Malaxideae</taxon>
        <taxon>Dendrobiinae</taxon>
        <taxon>Dendrobium</taxon>
    </lineage>
</organism>
<sequence length="116" mass="13142">MARFLCTAVVSLGVSFLLSFVFGLLAIVMGSLSAPNPVMLPAICRIVSSSVDIKSSKVCEVGFLNYKARNVFHPNEKTTFRCRDDYYWASVFEVTFELHSSFRLNYSPHLFLHRII</sequence>
<protein>
    <submittedName>
        <fullName evidence="1">Uncharacterized protein</fullName>
    </submittedName>
</protein>
<dbReference type="Proteomes" id="UP000233837">
    <property type="component" value="Unassembled WGS sequence"/>
</dbReference>
<accession>A0A2I0VUL6</accession>